<feature type="transmembrane region" description="Helical" evidence="3">
    <location>
        <begin position="38"/>
        <end position="62"/>
    </location>
</feature>
<comment type="caution">
    <text evidence="5">The sequence shown here is derived from an EMBL/GenBank/DDBJ whole genome shotgun (WGS) entry which is preliminary data.</text>
</comment>
<evidence type="ECO:0000259" key="4">
    <source>
        <dbReference type="Pfam" id="PF03816"/>
    </source>
</evidence>
<dbReference type="InterPro" id="IPR004474">
    <property type="entry name" value="LytR_CpsA_psr"/>
</dbReference>
<dbReference type="Pfam" id="PF03816">
    <property type="entry name" value="LytR_cpsA_psr"/>
    <property type="match status" value="1"/>
</dbReference>
<feature type="compositionally biased region" description="Low complexity" evidence="2">
    <location>
        <begin position="367"/>
        <end position="381"/>
    </location>
</feature>
<keyword evidence="3" id="KW-0472">Membrane</keyword>
<dbReference type="NCBIfam" id="TIGR00350">
    <property type="entry name" value="lytR_cpsA_psr"/>
    <property type="match status" value="1"/>
</dbReference>
<evidence type="ECO:0000256" key="1">
    <source>
        <dbReference type="ARBA" id="ARBA00006068"/>
    </source>
</evidence>
<dbReference type="Proteomes" id="UP001185028">
    <property type="component" value="Unassembled WGS sequence"/>
</dbReference>
<organism evidence="5 6">
    <name type="scientific">Paenibacillus hunanensis</name>
    <dbReference type="NCBI Taxonomy" id="539262"/>
    <lineage>
        <taxon>Bacteria</taxon>
        <taxon>Bacillati</taxon>
        <taxon>Bacillota</taxon>
        <taxon>Bacilli</taxon>
        <taxon>Bacillales</taxon>
        <taxon>Paenibacillaceae</taxon>
        <taxon>Paenibacillus</taxon>
    </lineage>
</organism>
<dbReference type="Gene3D" id="3.40.630.190">
    <property type="entry name" value="LCP protein"/>
    <property type="match status" value="1"/>
</dbReference>
<evidence type="ECO:0000313" key="6">
    <source>
        <dbReference type="Proteomes" id="UP001185028"/>
    </source>
</evidence>
<feature type="region of interest" description="Disordered" evidence="2">
    <location>
        <begin position="1"/>
        <end position="31"/>
    </location>
</feature>
<evidence type="ECO:0000256" key="2">
    <source>
        <dbReference type="SAM" id="MobiDB-lite"/>
    </source>
</evidence>
<gene>
    <name evidence="5" type="ORF">JOC58_003669</name>
</gene>
<keyword evidence="6" id="KW-1185">Reference proteome</keyword>
<dbReference type="EMBL" id="JAVDQH010000017">
    <property type="protein sequence ID" value="MDR6245756.1"/>
    <property type="molecule type" value="Genomic_DNA"/>
</dbReference>
<keyword evidence="3" id="KW-1133">Transmembrane helix</keyword>
<evidence type="ECO:0000256" key="3">
    <source>
        <dbReference type="SAM" id="Phobius"/>
    </source>
</evidence>
<dbReference type="RefSeq" id="WP_188776374.1">
    <property type="nucleotide sequence ID" value="NZ_BMMB01000006.1"/>
</dbReference>
<name>A0ABU1J2M6_9BACL</name>
<comment type="similarity">
    <text evidence="1">Belongs to the LytR/CpsA/Psr (LCP) family.</text>
</comment>
<proteinExistence type="inferred from homology"/>
<sequence>MSTTTGGLPPRAGNKAQKASNPKSKKKQKKKVSGFKRFMQIVLIVLLLSVVGVMAYAGYLYYQVENMFDGKGGGATPNSGIVDTRVPPKSAKEKPITMMLLGTDYRKQTGTRLTDVVMVATLNPDTKSATIVSLPRDTYFQLEGYIPNKLNSYYPKFYAKDKKDGTNNAMQEMQTMLGKYLGVDVDYTTVINFKGFSDVVDAVGGVDVNAAMNMCYIDNADGTNINIKAGPQHLDGEQALGYVRYRHSGSGCSPRTKESSDFDRNKRQNEVLNSIVDKIQSFNGITKLSSIIQSVDDNMETDIEGSQFTNLLTTYWNIPKANIKYMPVTGDWRSPYVYINETELANAKQALQDELNGTATHADQFDGTSTGETSGSQTSAQ</sequence>
<feature type="region of interest" description="Disordered" evidence="2">
    <location>
        <begin position="360"/>
        <end position="381"/>
    </location>
</feature>
<evidence type="ECO:0000313" key="5">
    <source>
        <dbReference type="EMBL" id="MDR6245756.1"/>
    </source>
</evidence>
<dbReference type="PANTHER" id="PTHR33392">
    <property type="entry name" value="POLYISOPRENYL-TEICHOIC ACID--PEPTIDOGLYCAN TEICHOIC ACID TRANSFERASE TAGU"/>
    <property type="match status" value="1"/>
</dbReference>
<accession>A0ABU1J2M6</accession>
<keyword evidence="3" id="KW-0812">Transmembrane</keyword>
<protein>
    <submittedName>
        <fullName evidence="5">LCP family protein required for cell wall assembly</fullName>
    </submittedName>
</protein>
<dbReference type="InterPro" id="IPR050922">
    <property type="entry name" value="LytR/CpsA/Psr_CW_biosynth"/>
</dbReference>
<dbReference type="PANTHER" id="PTHR33392:SF6">
    <property type="entry name" value="POLYISOPRENYL-TEICHOIC ACID--PEPTIDOGLYCAN TEICHOIC ACID TRANSFERASE TAGU"/>
    <property type="match status" value="1"/>
</dbReference>
<feature type="domain" description="Cell envelope-related transcriptional attenuator" evidence="4">
    <location>
        <begin position="114"/>
        <end position="280"/>
    </location>
</feature>
<reference evidence="5 6" key="1">
    <citation type="submission" date="2023-07" db="EMBL/GenBank/DDBJ databases">
        <title>Genomic Encyclopedia of Type Strains, Phase IV (KMG-IV): sequencing the most valuable type-strain genomes for metagenomic binning, comparative biology and taxonomic classification.</title>
        <authorList>
            <person name="Goeker M."/>
        </authorList>
    </citation>
    <scope>NUCLEOTIDE SEQUENCE [LARGE SCALE GENOMIC DNA]</scope>
    <source>
        <strain evidence="5 6">DSM 22170</strain>
    </source>
</reference>